<sequence length="290" mass="31880">MSKTWLAERVYGQYADCAAGAQSGFSRRSLLTVLAGAGASVAGPIAIRRSFAAPEAAASFLARVTAVDGSDRLRLADGRRVILPHILGPDRDRPMPPPTDGDRHRAAQALADRVLGREVRIDLAEPGQDRYGRLRARVICDGEDMAEWQCRAGTVRVFPEPGAAEDRIAELLRAEDAARTAAAGHWADGRFSVRLVNGDPMDDEQEAATDRFDIALGTIRRVTPIGGRLHLEFGEDWRTDFTVGLEPRAERSLPVAREFLPGRVIEARGWVRFWNGPYMEVAEAVCIRLR</sequence>
<feature type="domain" description="TNase-like" evidence="1">
    <location>
        <begin position="58"/>
        <end position="188"/>
    </location>
</feature>
<proteinExistence type="predicted"/>
<dbReference type="SUPFAM" id="SSF50199">
    <property type="entry name" value="Staphylococcal nuclease"/>
    <property type="match status" value="1"/>
</dbReference>
<dbReference type="InterPro" id="IPR035437">
    <property type="entry name" value="SNase_OB-fold_sf"/>
</dbReference>
<accession>A0A7Y0E0R2</accession>
<dbReference type="Pfam" id="PF00565">
    <property type="entry name" value="SNase"/>
    <property type="match status" value="1"/>
</dbReference>
<gene>
    <name evidence="2" type="ORF">HH303_11550</name>
</gene>
<comment type="caution">
    <text evidence="2">The sequence shown here is derived from an EMBL/GenBank/DDBJ whole genome shotgun (WGS) entry which is preliminary data.</text>
</comment>
<dbReference type="EMBL" id="JABBNT010000003">
    <property type="protein sequence ID" value="NMM45117.1"/>
    <property type="molecule type" value="Genomic_DNA"/>
</dbReference>
<dbReference type="Gene3D" id="2.40.50.90">
    <property type="match status" value="1"/>
</dbReference>
<dbReference type="InterPro" id="IPR006311">
    <property type="entry name" value="TAT_signal"/>
</dbReference>
<evidence type="ECO:0000313" key="3">
    <source>
        <dbReference type="Proteomes" id="UP000539372"/>
    </source>
</evidence>
<reference evidence="2 3" key="1">
    <citation type="submission" date="2020-04" db="EMBL/GenBank/DDBJ databases">
        <title>Rhodospirillaceae bacterium KN72 isolated from deep sea.</title>
        <authorList>
            <person name="Zhang D.-C."/>
        </authorList>
    </citation>
    <scope>NUCLEOTIDE SEQUENCE [LARGE SCALE GENOMIC DNA]</scope>
    <source>
        <strain evidence="2 3">KN72</strain>
    </source>
</reference>
<evidence type="ECO:0000259" key="1">
    <source>
        <dbReference type="PROSITE" id="PS50830"/>
    </source>
</evidence>
<name>A0A7Y0E0R2_9PROT</name>
<organism evidence="2 3">
    <name type="scientific">Pacificispira spongiicola</name>
    <dbReference type="NCBI Taxonomy" id="2729598"/>
    <lineage>
        <taxon>Bacteria</taxon>
        <taxon>Pseudomonadati</taxon>
        <taxon>Pseudomonadota</taxon>
        <taxon>Alphaproteobacteria</taxon>
        <taxon>Rhodospirillales</taxon>
        <taxon>Rhodospirillaceae</taxon>
        <taxon>Pacificispira</taxon>
    </lineage>
</organism>
<dbReference type="RefSeq" id="WP_169625485.1">
    <property type="nucleotide sequence ID" value="NZ_JABBNT010000003.1"/>
</dbReference>
<dbReference type="InterPro" id="IPR016071">
    <property type="entry name" value="Staphylococal_nuclease_OB-fold"/>
</dbReference>
<evidence type="ECO:0000313" key="2">
    <source>
        <dbReference type="EMBL" id="NMM45117.1"/>
    </source>
</evidence>
<protein>
    <submittedName>
        <fullName evidence="2">Thermonuclease family protein</fullName>
    </submittedName>
</protein>
<dbReference type="PROSITE" id="PS50830">
    <property type="entry name" value="TNASE_3"/>
    <property type="match status" value="1"/>
</dbReference>
<dbReference type="SMART" id="SM00318">
    <property type="entry name" value="SNc"/>
    <property type="match status" value="1"/>
</dbReference>
<keyword evidence="3" id="KW-1185">Reference proteome</keyword>
<dbReference type="Proteomes" id="UP000539372">
    <property type="component" value="Unassembled WGS sequence"/>
</dbReference>
<dbReference type="PROSITE" id="PS51318">
    <property type="entry name" value="TAT"/>
    <property type="match status" value="1"/>
</dbReference>
<dbReference type="AlphaFoldDB" id="A0A7Y0E0R2"/>